<gene>
    <name evidence="6 8" type="primary">nudC</name>
    <name evidence="8" type="ORF">QRD43_08090</name>
</gene>
<dbReference type="PANTHER" id="PTHR11383">
    <property type="entry name" value="NUCLEOSIDE DIPHOSPHATE-LINKED MOIETY X MOTIF 13"/>
    <property type="match status" value="1"/>
</dbReference>
<dbReference type="Proteomes" id="UP001238603">
    <property type="component" value="Unassembled WGS sequence"/>
</dbReference>
<feature type="binding site" evidence="6">
    <location>
        <position position="139"/>
    </location>
    <ligand>
        <name>Zn(2+)</name>
        <dbReference type="ChEBI" id="CHEBI:29105"/>
    </ligand>
</feature>
<comment type="cofactor">
    <cofactor evidence="6">
        <name>Zn(2+)</name>
        <dbReference type="ChEBI" id="CHEBI:29105"/>
    </cofactor>
    <text evidence="6">Binds 1 zinc ion per subunit.</text>
</comment>
<proteinExistence type="inferred from homology"/>
<evidence type="ECO:0000259" key="7">
    <source>
        <dbReference type="PROSITE" id="PS51462"/>
    </source>
</evidence>
<feature type="binding site" evidence="6">
    <location>
        <position position="121"/>
    </location>
    <ligand>
        <name>Zn(2+)</name>
        <dbReference type="ChEBI" id="CHEBI:29105"/>
    </ligand>
</feature>
<reference evidence="8 9" key="1">
    <citation type="submission" date="2023-06" db="EMBL/GenBank/DDBJ databases">
        <title>Pelomonas sp. APW6 16S ribosomal RNA gene genome sequencing and assembly.</title>
        <authorList>
            <person name="Woo H."/>
        </authorList>
    </citation>
    <scope>NUCLEOTIDE SEQUENCE [LARGE SCALE GENOMIC DNA]</scope>
    <source>
        <strain evidence="8 9">APW6</strain>
    </source>
</reference>
<dbReference type="Gene3D" id="3.90.79.10">
    <property type="entry name" value="Nucleoside Triphosphate Pyrophosphohydrolase"/>
    <property type="match status" value="1"/>
</dbReference>
<evidence type="ECO:0000256" key="4">
    <source>
        <dbReference type="ARBA" id="ARBA00023027"/>
    </source>
</evidence>
<dbReference type="InterPro" id="IPR015376">
    <property type="entry name" value="Znr_NADH_PPase"/>
</dbReference>
<dbReference type="GO" id="GO:0016787">
    <property type="term" value="F:hydrolase activity"/>
    <property type="evidence" value="ECO:0007669"/>
    <property type="project" value="UniProtKB-KW"/>
</dbReference>
<dbReference type="EC" id="3.6.1.22" evidence="6"/>
<feature type="binding site" evidence="6">
    <location>
        <begin position="216"/>
        <end position="223"/>
    </location>
    <ligand>
        <name>substrate</name>
    </ligand>
</feature>
<evidence type="ECO:0000256" key="6">
    <source>
        <dbReference type="HAMAP-Rule" id="MF_00297"/>
    </source>
</evidence>
<dbReference type="EMBL" id="JASVDS010000002">
    <property type="protein sequence ID" value="MDL5031867.1"/>
    <property type="molecule type" value="Genomic_DNA"/>
</dbReference>
<keyword evidence="9" id="KW-1185">Reference proteome</keyword>
<dbReference type="RefSeq" id="WP_285981978.1">
    <property type="nucleotide sequence ID" value="NZ_JASVDS010000002.1"/>
</dbReference>
<comment type="cofactor">
    <cofactor evidence="6">
        <name>Mg(2+)</name>
        <dbReference type="ChEBI" id="CHEBI:18420"/>
    </cofactor>
    <cofactor evidence="6">
        <name>Mn(2+)</name>
        <dbReference type="ChEBI" id="CHEBI:29035"/>
    </cofactor>
    <text evidence="6">Divalent metal cations. Mg(2+) or Mn(2+).</text>
</comment>
<evidence type="ECO:0000313" key="9">
    <source>
        <dbReference type="Proteomes" id="UP001238603"/>
    </source>
</evidence>
<keyword evidence="1 6" id="KW-0479">Metal-binding</keyword>
<dbReference type="InterPro" id="IPR015797">
    <property type="entry name" value="NUDIX_hydrolase-like_dom_sf"/>
</dbReference>
<organism evidence="8 9">
    <name type="scientific">Roseateles subflavus</name>
    <dbReference type="NCBI Taxonomy" id="3053353"/>
    <lineage>
        <taxon>Bacteria</taxon>
        <taxon>Pseudomonadati</taxon>
        <taxon>Pseudomonadota</taxon>
        <taxon>Betaproteobacteria</taxon>
        <taxon>Burkholderiales</taxon>
        <taxon>Sphaerotilaceae</taxon>
        <taxon>Roseateles</taxon>
    </lineage>
</organism>
<feature type="short sequence motif" description="Nudix box" evidence="6">
    <location>
        <begin position="183"/>
        <end position="204"/>
    </location>
</feature>
<evidence type="ECO:0000256" key="3">
    <source>
        <dbReference type="ARBA" id="ARBA00022842"/>
    </source>
</evidence>
<dbReference type="SUPFAM" id="SSF55811">
    <property type="entry name" value="Nudix"/>
    <property type="match status" value="2"/>
</dbReference>
<feature type="binding site" evidence="6">
    <location>
        <position position="198"/>
    </location>
    <ligand>
        <name>a divalent metal cation</name>
        <dbReference type="ChEBI" id="CHEBI:60240"/>
        <label>2</label>
    </ligand>
</feature>
<keyword evidence="6" id="KW-0862">Zinc</keyword>
<keyword evidence="4 6" id="KW-0520">NAD</keyword>
<feature type="binding site" evidence="6">
    <location>
        <position position="243"/>
    </location>
    <ligand>
        <name>a divalent metal cation</name>
        <dbReference type="ChEBI" id="CHEBI:60240"/>
        <label>3</label>
    </ligand>
</feature>
<dbReference type="HAMAP" id="MF_00297">
    <property type="entry name" value="Nudix_NudC"/>
    <property type="match status" value="1"/>
</dbReference>
<feature type="binding site" evidence="6">
    <location>
        <position position="202"/>
    </location>
    <ligand>
        <name>a divalent metal cation</name>
        <dbReference type="ChEBI" id="CHEBI:60240"/>
        <label>3</label>
    </ligand>
</feature>
<feature type="binding site" evidence="6">
    <location>
        <position position="243"/>
    </location>
    <ligand>
        <name>a divalent metal cation</name>
        <dbReference type="ChEBI" id="CHEBI:60240"/>
        <label>1</label>
    </ligand>
</feature>
<feature type="binding site" evidence="6">
    <location>
        <position position="202"/>
    </location>
    <ligand>
        <name>a divalent metal cation</name>
        <dbReference type="ChEBI" id="CHEBI:60240"/>
        <label>1</label>
    </ligand>
</feature>
<sequence length="285" mass="31383">MTSLHCIPGFTPGIEAPTTPSAEGWHLVFIEGQLLLLADAAEGQVLTPQPDAFTAARERHYLGQLDGRDCWAQQASAAPEGWAPQGLRAAMMQLDDPLLHLASRAAQVMEWDRAHRFCGVCGTPTERQPHERARRCPSCSHVAYPRISPAMMALVWRRHEGRPQLLLARSPNFKPGFYSALAGFVEAGESLEACVHREVAEEVGVQVQRLHYYASQSWPFPHSLMLAFRCEWAGGEVREQPGEIEHAAWFDLDELPGLPPRFSIAGHLIGDTLAWLRAGGDGPAA</sequence>
<feature type="binding site" evidence="6">
    <location>
        <position position="265"/>
    </location>
    <ligand>
        <name>substrate</name>
    </ligand>
</feature>
<dbReference type="InterPro" id="IPR015375">
    <property type="entry name" value="NADH_PPase-like_N"/>
</dbReference>
<dbReference type="InterPro" id="IPR020084">
    <property type="entry name" value="NUDIX_hydrolase_CS"/>
</dbReference>
<dbReference type="Gene3D" id="3.90.79.20">
    <property type="match status" value="1"/>
</dbReference>
<dbReference type="NCBIfam" id="NF001299">
    <property type="entry name" value="PRK00241.1"/>
    <property type="match status" value="1"/>
</dbReference>
<keyword evidence="2 6" id="KW-0378">Hydrolase</keyword>
<evidence type="ECO:0000313" key="8">
    <source>
        <dbReference type="EMBL" id="MDL5031867.1"/>
    </source>
</evidence>
<dbReference type="Pfam" id="PF09297">
    <property type="entry name" value="Zn_ribbon_NUD"/>
    <property type="match status" value="1"/>
</dbReference>
<dbReference type="Pfam" id="PF09296">
    <property type="entry name" value="NUDIX-like"/>
    <property type="match status" value="1"/>
</dbReference>
<feature type="binding site" evidence="6">
    <location>
        <position position="131"/>
    </location>
    <ligand>
        <name>substrate</name>
    </ligand>
</feature>
<dbReference type="PROSITE" id="PS51462">
    <property type="entry name" value="NUDIX"/>
    <property type="match status" value="1"/>
</dbReference>
<feature type="binding site" evidence="6">
    <location>
        <position position="118"/>
    </location>
    <ligand>
        <name>Zn(2+)</name>
        <dbReference type="ChEBI" id="CHEBI:29105"/>
    </ligand>
</feature>
<evidence type="ECO:0000256" key="5">
    <source>
        <dbReference type="ARBA" id="ARBA00023211"/>
    </source>
</evidence>
<evidence type="ECO:0000256" key="1">
    <source>
        <dbReference type="ARBA" id="ARBA00022723"/>
    </source>
</evidence>
<feature type="binding site" evidence="6">
    <location>
        <position position="144"/>
    </location>
    <ligand>
        <name>substrate</name>
    </ligand>
</feature>
<dbReference type="CDD" id="cd03429">
    <property type="entry name" value="NUDIX_NADH_pyrophosphatase_Nudt13"/>
    <property type="match status" value="1"/>
</dbReference>
<name>A0ABT7LG90_9BURK</name>
<dbReference type="Pfam" id="PF00293">
    <property type="entry name" value="NUDIX"/>
    <property type="match status" value="1"/>
</dbReference>
<keyword evidence="3 6" id="KW-0460">Magnesium</keyword>
<comment type="similarity">
    <text evidence="6">Belongs to the Nudix hydrolase family. NudC subfamily.</text>
</comment>
<comment type="function">
    <text evidence="6">mRNA decapping enzyme that specifically removes the nicotinamide adenine dinucleotide (NAD) cap from a subset of mRNAs by hydrolyzing the diphosphate linkage to produce nicotinamide mononucleotide (NMN) and 5' monophosphate mRNA. The NAD-cap is present at the 5'-end of some mRNAs and stabilizes RNA against 5'-processing. Has preference for mRNAs with a 5'-end purine. Catalyzes the hydrolysis of a broad range of dinucleotide pyrophosphates.</text>
</comment>
<comment type="subunit">
    <text evidence="6">Homodimer.</text>
</comment>
<feature type="domain" description="Nudix hydrolase" evidence="7">
    <location>
        <begin position="146"/>
        <end position="272"/>
    </location>
</feature>
<feature type="binding site" evidence="6">
    <location>
        <position position="136"/>
    </location>
    <ligand>
        <name>Zn(2+)</name>
        <dbReference type="ChEBI" id="CHEBI:29105"/>
    </ligand>
</feature>
<comment type="catalytic activity">
    <reaction evidence="6">
        <text>a 5'-end NAD(+)-phospho-ribonucleoside in mRNA + H2O = a 5'-end phospho-adenosine-phospho-ribonucleoside in mRNA + beta-nicotinamide D-ribonucleotide + 2 H(+)</text>
        <dbReference type="Rhea" id="RHEA:60876"/>
        <dbReference type="Rhea" id="RHEA-COMP:15698"/>
        <dbReference type="Rhea" id="RHEA-COMP:15719"/>
        <dbReference type="ChEBI" id="CHEBI:14649"/>
        <dbReference type="ChEBI" id="CHEBI:15377"/>
        <dbReference type="ChEBI" id="CHEBI:15378"/>
        <dbReference type="ChEBI" id="CHEBI:144029"/>
        <dbReference type="ChEBI" id="CHEBI:144051"/>
    </reaction>
</comment>
<dbReference type="InterPro" id="IPR022925">
    <property type="entry name" value="RNA_Hydrolase_NudC"/>
</dbReference>
<comment type="catalytic activity">
    <reaction evidence="6">
        <text>NAD(+) + H2O = beta-nicotinamide D-ribonucleotide + AMP + 2 H(+)</text>
        <dbReference type="Rhea" id="RHEA:11800"/>
        <dbReference type="ChEBI" id="CHEBI:14649"/>
        <dbReference type="ChEBI" id="CHEBI:15377"/>
        <dbReference type="ChEBI" id="CHEBI:15378"/>
        <dbReference type="ChEBI" id="CHEBI:57540"/>
        <dbReference type="ChEBI" id="CHEBI:456215"/>
        <dbReference type="EC" id="3.6.1.22"/>
    </reaction>
</comment>
<feature type="binding site" evidence="6">
    <location>
        <position position="182"/>
    </location>
    <ligand>
        <name>a divalent metal cation</name>
        <dbReference type="ChEBI" id="CHEBI:60240"/>
        <label>1</label>
    </ligand>
</feature>
<dbReference type="InterPro" id="IPR000086">
    <property type="entry name" value="NUDIX_hydrolase_dom"/>
</dbReference>
<dbReference type="PROSITE" id="PS00893">
    <property type="entry name" value="NUDIX_BOX"/>
    <property type="match status" value="1"/>
</dbReference>
<dbReference type="EC" id="3.6.1.-" evidence="6"/>
<comment type="catalytic activity">
    <reaction evidence="6">
        <text>NADH + H2O = reduced beta-nicotinamide D-ribonucleotide + AMP + 2 H(+)</text>
        <dbReference type="Rhea" id="RHEA:48868"/>
        <dbReference type="ChEBI" id="CHEBI:15377"/>
        <dbReference type="ChEBI" id="CHEBI:15378"/>
        <dbReference type="ChEBI" id="CHEBI:57945"/>
        <dbReference type="ChEBI" id="CHEBI:90832"/>
        <dbReference type="ChEBI" id="CHEBI:456215"/>
        <dbReference type="EC" id="3.6.1.22"/>
    </reaction>
</comment>
<dbReference type="InterPro" id="IPR049734">
    <property type="entry name" value="NudC-like_C"/>
</dbReference>
<comment type="caution">
    <text evidence="8">The sequence shown here is derived from an EMBL/GenBank/DDBJ whole genome shotgun (WGS) entry which is preliminary data.</text>
</comment>
<feature type="binding site" evidence="6">
    <location>
        <position position="198"/>
    </location>
    <ligand>
        <name>a divalent metal cation</name>
        <dbReference type="ChEBI" id="CHEBI:60240"/>
        <label>3</label>
    </ligand>
</feature>
<comment type="caution">
    <text evidence="6">Lacks conserved residue(s) required for the propagation of feature annotation.</text>
</comment>
<accession>A0ABT7LG90</accession>
<dbReference type="PANTHER" id="PTHR11383:SF3">
    <property type="entry name" value="NAD(P)H PYROPHOSPHATASE NUDT13, MITOCHONDRIAL"/>
    <property type="match status" value="1"/>
</dbReference>
<evidence type="ECO:0000256" key="2">
    <source>
        <dbReference type="ARBA" id="ARBA00022801"/>
    </source>
</evidence>
<protein>
    <recommendedName>
        <fullName evidence="6">NAD-capped RNA hydrolase NudC</fullName>
        <shortName evidence="6">DeNADding enzyme NudC</shortName>
        <ecNumber evidence="6">3.6.1.-</ecNumber>
    </recommendedName>
    <alternativeName>
        <fullName evidence="6">NADH pyrophosphatase</fullName>
        <ecNumber evidence="6">3.6.1.22</ecNumber>
    </alternativeName>
</protein>
<keyword evidence="5 6" id="KW-0464">Manganese</keyword>
<feature type="binding site" evidence="6">
    <location>
        <position position="88"/>
    </location>
    <ligand>
        <name>substrate</name>
    </ligand>
</feature>